<name>A0A179H1D1_PURLI</name>
<organism evidence="1 3">
    <name type="scientific">Purpureocillium lilacinum</name>
    <name type="common">Paecilomyces lilacinus</name>
    <dbReference type="NCBI Taxonomy" id="33203"/>
    <lineage>
        <taxon>Eukaryota</taxon>
        <taxon>Fungi</taxon>
        <taxon>Dikarya</taxon>
        <taxon>Ascomycota</taxon>
        <taxon>Pezizomycotina</taxon>
        <taxon>Sordariomycetes</taxon>
        <taxon>Hypocreomycetidae</taxon>
        <taxon>Hypocreales</taxon>
        <taxon>Ophiocordycipitaceae</taxon>
        <taxon>Purpureocillium</taxon>
    </lineage>
</organism>
<reference evidence="1 3" key="1">
    <citation type="submission" date="2016-01" db="EMBL/GenBank/DDBJ databases">
        <title>Biosynthesis of antibiotic leucinostatins and their inhibition on Phytophthora in bio-control Purpureocillium lilacinum.</title>
        <authorList>
            <person name="Wang G."/>
            <person name="Liu Z."/>
            <person name="Lin R."/>
            <person name="Li E."/>
            <person name="Mao Z."/>
            <person name="Ling J."/>
            <person name="Yin W."/>
            <person name="Xie B."/>
        </authorList>
    </citation>
    <scope>NUCLEOTIDE SEQUENCE [LARGE SCALE GENOMIC DNA]</scope>
    <source>
        <strain evidence="1">PLBJ-1</strain>
        <strain evidence="2">PLFJ-1</strain>
    </source>
</reference>
<accession>A0A179H1D1</accession>
<evidence type="ECO:0000313" key="3">
    <source>
        <dbReference type="Proteomes" id="UP000078240"/>
    </source>
</evidence>
<comment type="caution">
    <text evidence="1">The sequence shown here is derived from an EMBL/GenBank/DDBJ whole genome shotgun (WGS) entry which is preliminary data.</text>
</comment>
<evidence type="ECO:0000313" key="2">
    <source>
        <dbReference type="EMBL" id="OAQ90834.1"/>
    </source>
</evidence>
<sequence>MLETGLLASYVPLGGGSRPVVVRSAFSGAPRRLISRCRSIGAAWPLLQTFGGTASGANIA</sequence>
<dbReference type="AlphaFoldDB" id="A0A179H1D1"/>
<dbReference type="Proteomes" id="UP000078340">
    <property type="component" value="Unassembled WGS sequence"/>
</dbReference>
<dbReference type="EMBL" id="LSBH01000002">
    <property type="protein sequence ID" value="OAQ84045.1"/>
    <property type="molecule type" value="Genomic_DNA"/>
</dbReference>
<dbReference type="Proteomes" id="UP000078240">
    <property type="component" value="Unassembled WGS sequence"/>
</dbReference>
<dbReference type="EMBL" id="LSBI01000004">
    <property type="protein sequence ID" value="OAQ90834.1"/>
    <property type="molecule type" value="Genomic_DNA"/>
</dbReference>
<evidence type="ECO:0000313" key="1">
    <source>
        <dbReference type="EMBL" id="OAQ84045.1"/>
    </source>
</evidence>
<protein>
    <submittedName>
        <fullName evidence="1">Uncharacterized protein</fullName>
    </submittedName>
</protein>
<gene>
    <name evidence="1" type="ORF">VFPBJ_02813</name>
    <name evidence="2" type="ORF">VFPFJ_04993</name>
</gene>
<proteinExistence type="predicted"/>